<dbReference type="EMBL" id="MHHR01000021">
    <property type="protein sequence ID" value="OGY34127.1"/>
    <property type="molecule type" value="Genomic_DNA"/>
</dbReference>
<proteinExistence type="predicted"/>
<dbReference type="Proteomes" id="UP000177528">
    <property type="component" value="Unassembled WGS sequence"/>
</dbReference>
<evidence type="ECO:0000259" key="1">
    <source>
        <dbReference type="Pfam" id="PF09359"/>
    </source>
</evidence>
<gene>
    <name evidence="2" type="ORF">A3D99_02045</name>
</gene>
<dbReference type="Pfam" id="PF09359">
    <property type="entry name" value="VTC"/>
    <property type="match status" value="1"/>
</dbReference>
<accession>A0A1G1X473</accession>
<dbReference type="GO" id="GO:0006799">
    <property type="term" value="P:polyphosphate biosynthetic process"/>
    <property type="evidence" value="ECO:0007669"/>
    <property type="project" value="UniProtKB-ARBA"/>
</dbReference>
<evidence type="ECO:0000313" key="2">
    <source>
        <dbReference type="EMBL" id="OGY34127.1"/>
    </source>
</evidence>
<sequence length="230" mass="26712">MNAAQSTNRFERKFFVPHVSVPSIEILIKLQPALFRPLYHERRVNNIYFDTIGLDHYTSHVAGAGSRSKVRIRWYGETFGAITHPVLEIKIKEGEVGRKRTFSLPSFDFQHRIDRGLLLNLLSQASIPSYWKGQLKDLFPVLLNSYIRTYWLSADRSVRLTVDKEWISYYALTSSLLQLSSPFRHEGVVMEMKYALGDQDTAAIIGAKWPWRLTRNSKYIIALEEFLSRE</sequence>
<feature type="domain" description="VTC" evidence="1">
    <location>
        <begin position="8"/>
        <end position="224"/>
    </location>
</feature>
<reference evidence="2 3" key="1">
    <citation type="journal article" date="2016" name="Nat. Commun.">
        <title>Thousands of microbial genomes shed light on interconnected biogeochemical processes in an aquifer system.</title>
        <authorList>
            <person name="Anantharaman K."/>
            <person name="Brown C.T."/>
            <person name="Hug L.A."/>
            <person name="Sharon I."/>
            <person name="Castelle C.J."/>
            <person name="Probst A.J."/>
            <person name="Thomas B.C."/>
            <person name="Singh A."/>
            <person name="Wilkins M.J."/>
            <person name="Karaoz U."/>
            <person name="Brodie E.L."/>
            <person name="Williams K.H."/>
            <person name="Hubbard S.S."/>
            <person name="Banfield J.F."/>
        </authorList>
    </citation>
    <scope>NUCLEOTIDE SEQUENCE [LARGE SCALE GENOMIC DNA]</scope>
</reference>
<organism evidence="2 3">
    <name type="scientific">Candidatus Andersenbacteria bacterium RIFCSPHIGHO2_12_FULL_45_11</name>
    <dbReference type="NCBI Taxonomy" id="1797281"/>
    <lineage>
        <taxon>Bacteria</taxon>
        <taxon>Candidatus Anderseniibacteriota</taxon>
    </lineage>
</organism>
<dbReference type="InterPro" id="IPR018966">
    <property type="entry name" value="VTC_domain"/>
</dbReference>
<dbReference type="AlphaFoldDB" id="A0A1G1X473"/>
<evidence type="ECO:0000313" key="3">
    <source>
        <dbReference type="Proteomes" id="UP000177528"/>
    </source>
</evidence>
<protein>
    <recommendedName>
        <fullName evidence="1">VTC domain-containing protein</fullName>
    </recommendedName>
</protein>
<dbReference type="Gene3D" id="3.20.100.30">
    <property type="entry name" value="VTC, catalytic tunnel domain"/>
    <property type="match status" value="1"/>
</dbReference>
<dbReference type="InterPro" id="IPR042267">
    <property type="entry name" value="VTC_sf"/>
</dbReference>
<name>A0A1G1X473_9BACT</name>
<comment type="caution">
    <text evidence="2">The sequence shown here is derived from an EMBL/GenBank/DDBJ whole genome shotgun (WGS) entry which is preliminary data.</text>
</comment>